<dbReference type="Proteomes" id="UP000546257">
    <property type="component" value="Unassembled WGS sequence"/>
</dbReference>
<sequence length="86" mass="9567">MPDTAEQLRAELVEVFSRADFPVEEPMELVPALPDGPGTTFEAGEVSVGVMELGSEYAEYQNYPYETVEDLVDDLMAGFREEGLFE</sequence>
<dbReference type="AlphaFoldDB" id="A0A7J9SJI5"/>
<organism evidence="1 2">
    <name type="scientific">Halobellus ruber</name>
    <dbReference type="NCBI Taxonomy" id="2761102"/>
    <lineage>
        <taxon>Archaea</taxon>
        <taxon>Methanobacteriati</taxon>
        <taxon>Methanobacteriota</taxon>
        <taxon>Stenosarchaea group</taxon>
        <taxon>Halobacteria</taxon>
        <taxon>Halobacteriales</taxon>
        <taxon>Haloferacaceae</taxon>
        <taxon>Halobellus</taxon>
    </lineage>
</organism>
<keyword evidence="2" id="KW-1185">Reference proteome</keyword>
<dbReference type="Gene3D" id="1.10.238.80">
    <property type="entry name" value="MTH865-like"/>
    <property type="match status" value="1"/>
</dbReference>
<dbReference type="InterPro" id="IPR024093">
    <property type="entry name" value="Uncharacterised_MTH865"/>
</dbReference>
<evidence type="ECO:0000313" key="1">
    <source>
        <dbReference type="EMBL" id="MBB6646279.1"/>
    </source>
</evidence>
<accession>A0A7J9SJI5</accession>
<proteinExistence type="predicted"/>
<protein>
    <submittedName>
        <fullName evidence="1">MTH865 family protein</fullName>
    </submittedName>
</protein>
<comment type="caution">
    <text evidence="1">The sequence shown here is derived from an EMBL/GenBank/DDBJ whole genome shotgun (WGS) entry which is preliminary data.</text>
</comment>
<dbReference type="InterPro" id="IPR036825">
    <property type="entry name" value="MTH865-like_sf"/>
</dbReference>
<reference evidence="1 2" key="1">
    <citation type="submission" date="2020-08" db="EMBL/GenBank/DDBJ databases">
        <authorList>
            <person name="Seo M.-J."/>
        </authorList>
    </citation>
    <scope>NUCLEOTIDE SEQUENCE [LARGE SCALE GENOMIC DNA]</scope>
    <source>
        <strain evidence="1 2">MBLA0160</strain>
    </source>
</reference>
<name>A0A7J9SJI5_9EURY</name>
<dbReference type="SUPFAM" id="SSF69025">
    <property type="entry name" value="Hypothetical protein MTH865"/>
    <property type="match status" value="1"/>
</dbReference>
<dbReference type="RefSeq" id="WP_185192627.1">
    <property type="nucleotide sequence ID" value="NZ_JACKXD010000002.1"/>
</dbReference>
<dbReference type="EMBL" id="JACKXD010000002">
    <property type="protein sequence ID" value="MBB6646279.1"/>
    <property type="molecule type" value="Genomic_DNA"/>
</dbReference>
<evidence type="ECO:0000313" key="2">
    <source>
        <dbReference type="Proteomes" id="UP000546257"/>
    </source>
</evidence>
<gene>
    <name evidence="1" type="ORF">H5V44_08250</name>
</gene>
<dbReference type="Pfam" id="PF07747">
    <property type="entry name" value="MTH865"/>
    <property type="match status" value="1"/>
</dbReference>